<feature type="domain" description="HTH tetR-type" evidence="5">
    <location>
        <begin position="6"/>
        <end position="66"/>
    </location>
</feature>
<dbReference type="PANTHER" id="PTHR30055">
    <property type="entry name" value="HTH-TYPE TRANSCRIPTIONAL REGULATOR RUTR"/>
    <property type="match status" value="1"/>
</dbReference>
<dbReference type="PROSITE" id="PS01081">
    <property type="entry name" value="HTH_TETR_1"/>
    <property type="match status" value="1"/>
</dbReference>
<dbReference type="GO" id="GO:0003700">
    <property type="term" value="F:DNA-binding transcription factor activity"/>
    <property type="evidence" value="ECO:0007669"/>
    <property type="project" value="TreeGrafter"/>
</dbReference>
<dbReference type="Gene3D" id="1.10.357.10">
    <property type="entry name" value="Tetracycline Repressor, domain 2"/>
    <property type="match status" value="1"/>
</dbReference>
<dbReference type="Pfam" id="PF00440">
    <property type="entry name" value="TetR_N"/>
    <property type="match status" value="1"/>
</dbReference>
<dbReference type="PRINTS" id="PR00455">
    <property type="entry name" value="HTHTETR"/>
</dbReference>
<keyword evidence="1" id="KW-0805">Transcription regulation</keyword>
<dbReference type="eggNOG" id="COG1309">
    <property type="taxonomic scope" value="Bacteria"/>
</dbReference>
<evidence type="ECO:0000256" key="3">
    <source>
        <dbReference type="ARBA" id="ARBA00023163"/>
    </source>
</evidence>
<dbReference type="Proteomes" id="UP000000328">
    <property type="component" value="Chromosome"/>
</dbReference>
<dbReference type="InterPro" id="IPR023772">
    <property type="entry name" value="DNA-bd_HTH_TetR-type_CS"/>
</dbReference>
<dbReference type="PATRIC" id="fig|749927.5.peg.7320"/>
<dbReference type="RefSeq" id="WP_013228802.1">
    <property type="nucleotide sequence ID" value="NC_014318.1"/>
</dbReference>
<dbReference type="GO" id="GO:0000976">
    <property type="term" value="F:transcription cis-regulatory region binding"/>
    <property type="evidence" value="ECO:0007669"/>
    <property type="project" value="TreeGrafter"/>
</dbReference>
<evidence type="ECO:0000256" key="4">
    <source>
        <dbReference type="PROSITE-ProRule" id="PRU00335"/>
    </source>
</evidence>
<dbReference type="SUPFAM" id="SSF46689">
    <property type="entry name" value="Homeodomain-like"/>
    <property type="match status" value="1"/>
</dbReference>
<dbReference type="GeneID" id="92874687"/>
<feature type="DNA-binding region" description="H-T-H motif" evidence="4">
    <location>
        <begin position="29"/>
        <end position="48"/>
    </location>
</feature>
<dbReference type="PANTHER" id="PTHR30055:SF238">
    <property type="entry name" value="MYCOFACTOCIN BIOSYNTHESIS TRANSCRIPTIONAL REGULATOR MFTR-RELATED"/>
    <property type="match status" value="1"/>
</dbReference>
<organism evidence="6 7">
    <name type="scientific">Amycolatopsis mediterranei (strain U-32)</name>
    <dbReference type="NCBI Taxonomy" id="749927"/>
    <lineage>
        <taxon>Bacteria</taxon>
        <taxon>Bacillati</taxon>
        <taxon>Actinomycetota</taxon>
        <taxon>Actinomycetes</taxon>
        <taxon>Pseudonocardiales</taxon>
        <taxon>Pseudonocardiaceae</taxon>
        <taxon>Amycolatopsis</taxon>
    </lineage>
</organism>
<name>A0A0H3DEX8_AMYMU</name>
<dbReference type="InterPro" id="IPR001647">
    <property type="entry name" value="HTH_TetR"/>
</dbReference>
<dbReference type="InterPro" id="IPR009057">
    <property type="entry name" value="Homeodomain-like_sf"/>
</dbReference>
<accession>A0A0H3DEX8</accession>
<keyword evidence="3" id="KW-0804">Transcription</keyword>
<dbReference type="EMBL" id="CP002000">
    <property type="protein sequence ID" value="ADJ48757.1"/>
    <property type="molecule type" value="Genomic_DNA"/>
</dbReference>
<evidence type="ECO:0000259" key="5">
    <source>
        <dbReference type="PROSITE" id="PS50977"/>
    </source>
</evidence>
<evidence type="ECO:0000313" key="7">
    <source>
        <dbReference type="Proteomes" id="UP000000328"/>
    </source>
</evidence>
<evidence type="ECO:0000256" key="1">
    <source>
        <dbReference type="ARBA" id="ARBA00023015"/>
    </source>
</evidence>
<proteinExistence type="predicted"/>
<dbReference type="InterPro" id="IPR050109">
    <property type="entry name" value="HTH-type_TetR-like_transc_reg"/>
</dbReference>
<sequence>MSRWEPNTRERLLDAALDLFGERGYDSVTVAEITERAGLTKRTFFRHFSDKREVLFAGQELLSRIFAEAIADAPASATPMEAIAAALTAATAPFGPQRRERARQVKAVVAGHRDLHERELLKLATLRAAMADALRARGVPDPTAGLAAEIGGLAFTTGFARWIAPGSERAFTELVREALDELVAATTTLG</sequence>
<keyword evidence="2 4" id="KW-0238">DNA-binding</keyword>
<reference evidence="6 7" key="1">
    <citation type="journal article" date="2010" name="Cell Res.">
        <title>Complete genome sequence of the rifamycin SV-producing Amycolatopsis mediterranei U32 revealed its genetic characteristics in phylogeny and metabolism.</title>
        <authorList>
            <person name="Zhao W."/>
            <person name="Zhong Y."/>
            <person name="Yuan H."/>
            <person name="Wang J."/>
            <person name="Zheng H."/>
            <person name="Wang Y."/>
            <person name="Cen X."/>
            <person name="Xu F."/>
            <person name="Bai J."/>
            <person name="Han X."/>
            <person name="Lu G."/>
            <person name="Zhu Y."/>
            <person name="Shao Z."/>
            <person name="Yan H."/>
            <person name="Li C."/>
            <person name="Peng N."/>
            <person name="Zhang Z."/>
            <person name="Zhang Y."/>
            <person name="Lin W."/>
            <person name="Fan Y."/>
            <person name="Qin Z."/>
            <person name="Hu Y."/>
            <person name="Zhu B."/>
            <person name="Wang S."/>
            <person name="Ding X."/>
            <person name="Zhao G.P."/>
        </authorList>
    </citation>
    <scope>NUCLEOTIDE SEQUENCE [LARGE SCALE GENOMIC DNA]</scope>
    <source>
        <strain evidence="7">U-32</strain>
    </source>
</reference>
<dbReference type="OrthoDB" id="4746440at2"/>
<dbReference type="HOGENOM" id="CLU_069356_2_2_11"/>
<evidence type="ECO:0000256" key="2">
    <source>
        <dbReference type="ARBA" id="ARBA00023125"/>
    </source>
</evidence>
<dbReference type="PROSITE" id="PS50977">
    <property type="entry name" value="HTH_TETR_2"/>
    <property type="match status" value="1"/>
</dbReference>
<dbReference type="AlphaFoldDB" id="A0A0H3DEX8"/>
<gene>
    <name evidence="6" type="ordered locus">AMED_7039</name>
</gene>
<evidence type="ECO:0000313" key="6">
    <source>
        <dbReference type="EMBL" id="ADJ48757.1"/>
    </source>
</evidence>
<dbReference type="KEGG" id="amd:AMED_7039"/>
<protein>
    <submittedName>
        <fullName evidence="6">TetR family transcriptional regulator</fullName>
    </submittedName>
</protein>